<protein>
    <submittedName>
        <fullName evidence="3">LAGLIDADG DNA endonuclease</fullName>
    </submittedName>
</protein>
<geneLocation type="mitochondrion" evidence="3"/>
<dbReference type="SUPFAM" id="SSF55608">
    <property type="entry name" value="Homing endonucleases"/>
    <property type="match status" value="1"/>
</dbReference>
<proteinExistence type="predicted"/>
<organism evidence="3 4">
    <name type="scientific">Thanatephorus cucumeris (strain AG1-IB / isolate 7/3/14)</name>
    <name type="common">Lettuce bottom rot fungus</name>
    <name type="synonym">Rhizoctonia solani</name>
    <dbReference type="NCBI Taxonomy" id="1108050"/>
    <lineage>
        <taxon>Eukaryota</taxon>
        <taxon>Fungi</taxon>
        <taxon>Dikarya</taxon>
        <taxon>Basidiomycota</taxon>
        <taxon>Agaricomycotina</taxon>
        <taxon>Agaricomycetes</taxon>
        <taxon>Cantharellales</taxon>
        <taxon>Ceratobasidiaceae</taxon>
        <taxon>Rhizoctonia</taxon>
        <taxon>Rhizoctonia solani AG-1</taxon>
    </lineage>
</organism>
<feature type="domain" description="Homing endonuclease LAGLIDADG" evidence="2">
    <location>
        <begin position="29"/>
        <end position="200"/>
    </location>
</feature>
<comment type="function">
    <text evidence="1">Mitochondrial DNA endonuclease involved in intron homing.</text>
</comment>
<dbReference type="EMBL" id="HF546977">
    <property type="protein sequence ID" value="CCO27458.1"/>
    <property type="molecule type" value="Genomic_DNA"/>
</dbReference>
<dbReference type="PANTHER" id="PTHR47539">
    <property type="entry name" value="PENTATRICOPEPTIDE REPEAT-CONTAINING PROTEIN OTP51, CHLOROPLASTIC"/>
    <property type="match status" value="1"/>
</dbReference>
<dbReference type="AlphaFoldDB" id="M5BJL1"/>
<accession>M5BJL1</accession>
<dbReference type="InterPro" id="IPR027434">
    <property type="entry name" value="Homing_endonucl"/>
</dbReference>
<sequence length="219" mass="25182">MPIKLDDEKKSQRLTKAERSKIILSSELKEVLIGLLLGDLHAAKQKKSINVRLDFEQGFVHKDYLYHLFDLFKSYCLAAPKIANRLPDKRTGKIYTRITFRTIALPCFNELYDIFYLEGKKIIPKNIGELLTPLGLAYWLCDDGTFCKSTHRVHLCTESFTLAEVNLLVKTINDKWNLNCHKVTRGSGYRVVISRKSLPILQSLLKDIMPSMMLHKIGL</sequence>
<evidence type="ECO:0000313" key="4">
    <source>
        <dbReference type="Proteomes" id="UP000012065"/>
    </source>
</evidence>
<dbReference type="GO" id="GO:0004519">
    <property type="term" value="F:endonuclease activity"/>
    <property type="evidence" value="ECO:0007669"/>
    <property type="project" value="UniProtKB-KW"/>
</dbReference>
<dbReference type="InterPro" id="IPR052500">
    <property type="entry name" value="Chloro/Mito_RNA_Process"/>
</dbReference>
<dbReference type="GO" id="GO:0000373">
    <property type="term" value="P:Group II intron splicing"/>
    <property type="evidence" value="ECO:0007669"/>
    <property type="project" value="TreeGrafter"/>
</dbReference>
<keyword evidence="3" id="KW-0496">Mitochondrion</keyword>
<reference evidence="3 4" key="1">
    <citation type="journal article" date="2013" name="J. Biotechnol.">
        <title>Establishment and interpretation of the genome sequence of the phytopathogenic fungus Rhizoctonia solani AG1-IB isolate 7/3/14.</title>
        <authorList>
            <person name="Wibberg D.W."/>
            <person name="Jelonek L.J."/>
            <person name="Rupp O.R."/>
            <person name="Hennig M.H."/>
            <person name="Eikmeyer F.E."/>
            <person name="Goesmann A.G."/>
            <person name="Hartmann A.H."/>
            <person name="Borriss R.B."/>
            <person name="Grosch R.G."/>
            <person name="Puehler A.P."/>
            <person name="Schlueter A.S."/>
        </authorList>
    </citation>
    <scope>NUCLEOTIDE SEQUENCE [LARGE SCALE GENOMIC DNA]</scope>
    <source>
        <strain evidence="4">AG1-IB / isolate 7/3/14</strain>
    </source>
</reference>
<evidence type="ECO:0000313" key="3">
    <source>
        <dbReference type="EMBL" id="CCO27458.1"/>
    </source>
</evidence>
<dbReference type="InterPro" id="IPR004860">
    <property type="entry name" value="LAGLIDADG_dom"/>
</dbReference>
<dbReference type="Proteomes" id="UP000012065">
    <property type="component" value="Mitochondrion MT"/>
</dbReference>
<dbReference type="Pfam" id="PF03161">
    <property type="entry name" value="LAGLIDADG_2"/>
    <property type="match status" value="1"/>
</dbReference>
<dbReference type="PANTHER" id="PTHR47539:SF1">
    <property type="entry name" value="PENTATRICOPEPTIDE REPEAT-CONTAINING PROTEIN OTP51, CHLOROPLASTIC"/>
    <property type="match status" value="1"/>
</dbReference>
<gene>
    <name evidence="3" type="ORF">BN14_13027</name>
</gene>
<name>M5BJL1_THACB</name>
<keyword evidence="3" id="KW-0255">Endonuclease</keyword>
<dbReference type="Gene3D" id="3.10.28.10">
    <property type="entry name" value="Homing endonucleases"/>
    <property type="match status" value="2"/>
</dbReference>
<evidence type="ECO:0000259" key="2">
    <source>
        <dbReference type="Pfam" id="PF03161"/>
    </source>
</evidence>
<evidence type="ECO:0000256" key="1">
    <source>
        <dbReference type="ARBA" id="ARBA00002670"/>
    </source>
</evidence>
<keyword evidence="3" id="KW-0540">Nuclease</keyword>
<dbReference type="GO" id="GO:0045292">
    <property type="term" value="P:mRNA cis splicing, via spliceosome"/>
    <property type="evidence" value="ECO:0007669"/>
    <property type="project" value="TreeGrafter"/>
</dbReference>
<keyword evidence="3" id="KW-0378">Hydrolase</keyword>